<keyword evidence="2" id="KW-0732">Signal</keyword>
<name>A0A1G9T890_9BACI</name>
<dbReference type="Proteomes" id="UP000182347">
    <property type="component" value="Unassembled WGS sequence"/>
</dbReference>
<feature type="signal peptide" evidence="2">
    <location>
        <begin position="1"/>
        <end position="19"/>
    </location>
</feature>
<dbReference type="InterPro" id="IPR050490">
    <property type="entry name" value="Bact_solute-bd_prot1"/>
</dbReference>
<sequence>MKKCIIFSIVLSLTVLILAACSGSGGSDGKASGADNGETNGESDVKIPEGATEVVMWNLFGGGDADYMQEIIDEFNESQSDVYINNVMQDYDEYYTKLLTSVAAGKGPDLAISHTSVLPELISQGLVQELDSLGSEVGVNWDEFNSNILEATTYEEKHYAVPIDTHAQIFYLNNKLVGDAGLLDEDGNPKIEETPEGFVNFLTTLKDKLPEDKYPLAFSTAGVDSYRLWWSYYTQLGGEHILSEEDIDNPEYILDVDKAIEAANYLRGFYYDSEVIPLNLEDFYTEFQSENAAATSTGVWATGTWETTEDLDFSAMPVPNVFDQKGTWGDSHTFVIPYYQNADPEVQKAAIQFMDFATDKGAIWAKAGHIPAKTKVIESEEYEELPYRSEYAQVANYVNFADHTIYGRGVQDIMVRNLDLVWTGEVTAEQAFKTIEKEIKGLID</sequence>
<keyword evidence="3" id="KW-0762">Sugar transport</keyword>
<keyword evidence="3" id="KW-0813">Transport</keyword>
<reference evidence="4" key="1">
    <citation type="submission" date="2016-10" db="EMBL/GenBank/DDBJ databases">
        <authorList>
            <person name="Varghese N."/>
            <person name="Submissions S."/>
        </authorList>
    </citation>
    <scope>NUCLEOTIDE SEQUENCE [LARGE SCALE GENOMIC DNA]</scope>
    <source>
        <strain evidence="4">CGMCC 1.6199</strain>
    </source>
</reference>
<dbReference type="Gene3D" id="3.40.190.10">
    <property type="entry name" value="Periplasmic binding protein-like II"/>
    <property type="match status" value="1"/>
</dbReference>
<keyword evidence="4" id="KW-1185">Reference proteome</keyword>
<dbReference type="PANTHER" id="PTHR43649:SF12">
    <property type="entry name" value="DIACETYLCHITOBIOSE BINDING PROTEIN DASA"/>
    <property type="match status" value="1"/>
</dbReference>
<gene>
    <name evidence="3" type="ORF">SAMN05216244_2477</name>
</gene>
<dbReference type="EMBL" id="FNHF01000003">
    <property type="protein sequence ID" value="SDM43867.1"/>
    <property type="molecule type" value="Genomic_DNA"/>
</dbReference>
<evidence type="ECO:0000313" key="3">
    <source>
        <dbReference type="EMBL" id="SDM43867.1"/>
    </source>
</evidence>
<dbReference type="PANTHER" id="PTHR43649">
    <property type="entry name" value="ARABINOSE-BINDING PROTEIN-RELATED"/>
    <property type="match status" value="1"/>
</dbReference>
<organism evidence="3 4">
    <name type="scientific">Sediminibacillus halophilus</name>
    <dbReference type="NCBI Taxonomy" id="482461"/>
    <lineage>
        <taxon>Bacteria</taxon>
        <taxon>Bacillati</taxon>
        <taxon>Bacillota</taxon>
        <taxon>Bacilli</taxon>
        <taxon>Bacillales</taxon>
        <taxon>Bacillaceae</taxon>
        <taxon>Sediminibacillus</taxon>
    </lineage>
</organism>
<dbReference type="InterPro" id="IPR006059">
    <property type="entry name" value="SBP"/>
</dbReference>
<evidence type="ECO:0000256" key="2">
    <source>
        <dbReference type="SAM" id="SignalP"/>
    </source>
</evidence>
<feature type="region of interest" description="Disordered" evidence="1">
    <location>
        <begin position="24"/>
        <end position="45"/>
    </location>
</feature>
<dbReference type="CDD" id="cd14748">
    <property type="entry name" value="PBP2_UgpB"/>
    <property type="match status" value="1"/>
</dbReference>
<dbReference type="Pfam" id="PF13416">
    <property type="entry name" value="SBP_bac_8"/>
    <property type="match status" value="1"/>
</dbReference>
<dbReference type="SUPFAM" id="SSF53850">
    <property type="entry name" value="Periplasmic binding protein-like II"/>
    <property type="match status" value="1"/>
</dbReference>
<dbReference type="STRING" id="482461.SAMN05216244_2477"/>
<protein>
    <submittedName>
        <fullName evidence="3">Multiple sugar transport system substrate-binding protein</fullName>
    </submittedName>
</protein>
<accession>A0A1G9T890</accession>
<dbReference type="AlphaFoldDB" id="A0A1G9T890"/>
<evidence type="ECO:0000313" key="4">
    <source>
        <dbReference type="Proteomes" id="UP000182347"/>
    </source>
</evidence>
<dbReference type="PROSITE" id="PS51257">
    <property type="entry name" value="PROKAR_LIPOPROTEIN"/>
    <property type="match status" value="1"/>
</dbReference>
<dbReference type="OrthoDB" id="9768630at2"/>
<dbReference type="RefSeq" id="WP_074599433.1">
    <property type="nucleotide sequence ID" value="NZ_FNHF01000003.1"/>
</dbReference>
<feature type="chain" id="PRO_5039230347" evidence="2">
    <location>
        <begin position="20"/>
        <end position="444"/>
    </location>
</feature>
<proteinExistence type="predicted"/>
<evidence type="ECO:0000256" key="1">
    <source>
        <dbReference type="SAM" id="MobiDB-lite"/>
    </source>
</evidence>